<organism evidence="2 3">
    <name type="scientific">Thermacetogenium phaeum (strain ATCC BAA-254 / DSM 26808 / PB)</name>
    <dbReference type="NCBI Taxonomy" id="1089553"/>
    <lineage>
        <taxon>Bacteria</taxon>
        <taxon>Bacillati</taxon>
        <taxon>Bacillota</taxon>
        <taxon>Clostridia</taxon>
        <taxon>Thermoanaerobacterales</taxon>
        <taxon>Thermoanaerobacteraceae</taxon>
        <taxon>Thermacetogenium</taxon>
    </lineage>
</organism>
<dbReference type="eggNOG" id="ENOG5033AHG">
    <property type="taxonomic scope" value="Bacteria"/>
</dbReference>
<dbReference type="RefSeq" id="WP_015050298.1">
    <property type="nucleotide sequence ID" value="NC_018870.1"/>
</dbReference>
<dbReference type="Proteomes" id="UP000000467">
    <property type="component" value="Chromosome"/>
</dbReference>
<reference evidence="2 3" key="1">
    <citation type="journal article" date="2012" name="BMC Genomics">
        <title>Genome-guided analysis of physiological and morphological traits of the fermentative acetate oxidizer Thermacetogenium phaeum.</title>
        <authorList>
            <person name="Oehler D."/>
            <person name="Poehlein A."/>
            <person name="Leimbach A."/>
            <person name="Muller N."/>
            <person name="Daniel R."/>
            <person name="Gottschalk G."/>
            <person name="Schink B."/>
        </authorList>
    </citation>
    <scope>NUCLEOTIDE SEQUENCE [LARGE SCALE GENOMIC DNA]</scope>
    <source>
        <strain evidence="3">ATCC BAA-254 / DSM 26808 / PB</strain>
    </source>
</reference>
<feature type="domain" description="DUF1659" evidence="1">
    <location>
        <begin position="2"/>
        <end position="73"/>
    </location>
</feature>
<evidence type="ECO:0000259" key="1">
    <source>
        <dbReference type="Pfam" id="PF07872"/>
    </source>
</evidence>
<keyword evidence="3" id="KW-1185">Reference proteome</keyword>
<evidence type="ECO:0000313" key="2">
    <source>
        <dbReference type="EMBL" id="AFV11417.1"/>
    </source>
</evidence>
<proteinExistence type="predicted"/>
<dbReference type="OrthoDB" id="1954703at2"/>
<dbReference type="Pfam" id="PF07872">
    <property type="entry name" value="DUF1659"/>
    <property type="match status" value="1"/>
</dbReference>
<dbReference type="KEGG" id="tpz:Tph_c11960"/>
<evidence type="ECO:0000313" key="3">
    <source>
        <dbReference type="Proteomes" id="UP000000467"/>
    </source>
</evidence>
<protein>
    <recommendedName>
        <fullName evidence="1">DUF1659 domain-containing protein</fullName>
    </recommendedName>
</protein>
<dbReference type="STRING" id="1089553.Tph_c11960"/>
<sequence>MAVNSVMVGSTLRITVQTGTDAQGNPNLATRSYRNVRPEATDADVHEVGEAIAGLQSNPVSSIGRVNDLELVEV</sequence>
<dbReference type="AlphaFoldDB" id="K4LH71"/>
<accession>K4LH71</accession>
<name>K4LH71_THEPS</name>
<dbReference type="InterPro" id="IPR012454">
    <property type="entry name" value="DUF1659"/>
</dbReference>
<gene>
    <name evidence="2" type="ordered locus">Tph_c11960</name>
</gene>
<dbReference type="EMBL" id="CP003732">
    <property type="protein sequence ID" value="AFV11417.1"/>
    <property type="molecule type" value="Genomic_DNA"/>
</dbReference>
<dbReference type="HOGENOM" id="CLU_196603_1_0_9"/>